<dbReference type="Pfam" id="PF00589">
    <property type="entry name" value="Phage_integrase"/>
    <property type="match status" value="1"/>
</dbReference>
<keyword evidence="7" id="KW-1185">Reference proteome</keyword>
<dbReference type="SUPFAM" id="SSF56349">
    <property type="entry name" value="DNA breaking-rejoining enzymes"/>
    <property type="match status" value="1"/>
</dbReference>
<evidence type="ECO:0000259" key="5">
    <source>
        <dbReference type="PROSITE" id="PS51898"/>
    </source>
</evidence>
<dbReference type="EMBL" id="FWWU01000009">
    <property type="protein sequence ID" value="SMB94222.1"/>
    <property type="molecule type" value="Genomic_DNA"/>
</dbReference>
<dbReference type="GO" id="GO:0015074">
    <property type="term" value="P:DNA integration"/>
    <property type="evidence" value="ECO:0007669"/>
    <property type="project" value="InterPro"/>
</dbReference>
<dbReference type="RefSeq" id="WP_084049589.1">
    <property type="nucleotide sequence ID" value="NZ_FWWU01000009.1"/>
</dbReference>
<dbReference type="GO" id="GO:0003677">
    <property type="term" value="F:DNA binding"/>
    <property type="evidence" value="ECO:0007669"/>
    <property type="project" value="UniProtKB-KW"/>
</dbReference>
<keyword evidence="2" id="KW-0238">DNA-binding</keyword>
<evidence type="ECO:0000256" key="2">
    <source>
        <dbReference type="ARBA" id="ARBA00023125"/>
    </source>
</evidence>
<dbReference type="InterPro" id="IPR011010">
    <property type="entry name" value="DNA_brk_join_enz"/>
</dbReference>
<feature type="region of interest" description="Disordered" evidence="4">
    <location>
        <begin position="149"/>
        <end position="177"/>
    </location>
</feature>
<dbReference type="InterPro" id="IPR010998">
    <property type="entry name" value="Integrase_recombinase_N"/>
</dbReference>
<accession>A0A1W1VLI1</accession>
<dbReference type="InterPro" id="IPR013762">
    <property type="entry name" value="Integrase-like_cat_sf"/>
</dbReference>
<keyword evidence="3" id="KW-0233">DNA recombination</keyword>
<dbReference type="Gene3D" id="1.10.150.130">
    <property type="match status" value="1"/>
</dbReference>
<dbReference type="Proteomes" id="UP000192582">
    <property type="component" value="Unassembled WGS sequence"/>
</dbReference>
<dbReference type="InterPro" id="IPR050090">
    <property type="entry name" value="Tyrosine_recombinase_XerCD"/>
</dbReference>
<gene>
    <name evidence="6" type="ORF">SAMN00790413_02296</name>
</gene>
<evidence type="ECO:0000256" key="4">
    <source>
        <dbReference type="SAM" id="MobiDB-lite"/>
    </source>
</evidence>
<dbReference type="Gene3D" id="1.10.443.10">
    <property type="entry name" value="Intergrase catalytic core"/>
    <property type="match status" value="1"/>
</dbReference>
<proteinExistence type="inferred from homology"/>
<dbReference type="PANTHER" id="PTHR30349">
    <property type="entry name" value="PHAGE INTEGRASE-RELATED"/>
    <property type="match status" value="1"/>
</dbReference>
<evidence type="ECO:0000313" key="6">
    <source>
        <dbReference type="EMBL" id="SMB94222.1"/>
    </source>
</evidence>
<dbReference type="PROSITE" id="PS51898">
    <property type="entry name" value="TYR_RECOMBINASE"/>
    <property type="match status" value="1"/>
</dbReference>
<evidence type="ECO:0000256" key="3">
    <source>
        <dbReference type="ARBA" id="ARBA00023172"/>
    </source>
</evidence>
<evidence type="ECO:0000313" key="7">
    <source>
        <dbReference type="Proteomes" id="UP000192582"/>
    </source>
</evidence>
<dbReference type="InterPro" id="IPR002104">
    <property type="entry name" value="Integrase_catalytic"/>
</dbReference>
<dbReference type="GO" id="GO:0006310">
    <property type="term" value="P:DNA recombination"/>
    <property type="evidence" value="ECO:0007669"/>
    <property type="project" value="UniProtKB-KW"/>
</dbReference>
<comment type="similarity">
    <text evidence="1">Belongs to the 'phage' integrase family.</text>
</comment>
<sequence>MTAPNTKVKKTGSKTKKGMPPKREKRKKGQPYLTHRPSDGRWVVSVELEPHPDGRRHRPQWTFSTEEAANEHLSTLDVKRLQNIPRDVREMTVAQLLDRHIAGLQGAEYSTHLYREWIKTVITRKMGSLKVAELKQYQIRSFLNEISPELEAGEEQTPPPKPRRGKKPRAQQTSKRYAKTTCDKALLMLRAALREAVDDGLLDKNPAERVKPVQAQAKPRPEALTEEEIQKLVSASRDSPIFMIVLIGLATGARISEIVGLQLTDYDPATGRLRLNGTAKRQGGRGKAKTAPSHRVVHLPESIKCEVDNHLTKIATLKERAGPKWGIPKKVTEKTRQLQRAATRRRWNSGLPDDWIPPAPTAKRYIPLFPTSRGTPMCPNNVRREWEKILKACGLEHRNFHQTRATFITNALCTPNVTIKDVQDVVGHASPATTLGYLQSSTERQKKVVGSMTPVLGLDKKERASSFTNS</sequence>
<dbReference type="OrthoDB" id="67345at2"/>
<feature type="compositionally biased region" description="Basic residues" evidence="4">
    <location>
        <begin position="7"/>
        <end position="29"/>
    </location>
</feature>
<protein>
    <submittedName>
        <fullName evidence="6">Site-specific recombinase XerD</fullName>
    </submittedName>
</protein>
<organism evidence="6 7">
    <name type="scientific">Deinococcus hopiensis KR-140</name>
    <dbReference type="NCBI Taxonomy" id="695939"/>
    <lineage>
        <taxon>Bacteria</taxon>
        <taxon>Thermotogati</taxon>
        <taxon>Deinococcota</taxon>
        <taxon>Deinococci</taxon>
        <taxon>Deinococcales</taxon>
        <taxon>Deinococcaceae</taxon>
        <taxon>Deinococcus</taxon>
    </lineage>
</organism>
<feature type="region of interest" description="Disordered" evidence="4">
    <location>
        <begin position="1"/>
        <end position="40"/>
    </location>
</feature>
<reference evidence="6 7" key="1">
    <citation type="submission" date="2017-04" db="EMBL/GenBank/DDBJ databases">
        <authorList>
            <person name="Afonso C.L."/>
            <person name="Miller P.J."/>
            <person name="Scott M.A."/>
            <person name="Spackman E."/>
            <person name="Goraichik I."/>
            <person name="Dimitrov K.M."/>
            <person name="Suarez D.L."/>
            <person name="Swayne D.E."/>
        </authorList>
    </citation>
    <scope>NUCLEOTIDE SEQUENCE [LARGE SCALE GENOMIC DNA]</scope>
    <source>
        <strain evidence="6 7">KR-140</strain>
    </source>
</reference>
<feature type="domain" description="Tyr recombinase" evidence="5">
    <location>
        <begin position="219"/>
        <end position="450"/>
    </location>
</feature>
<dbReference type="PANTHER" id="PTHR30349:SF64">
    <property type="entry name" value="PROPHAGE INTEGRASE INTD-RELATED"/>
    <property type="match status" value="1"/>
</dbReference>
<dbReference type="STRING" id="695939.SAMN00790413_02296"/>
<evidence type="ECO:0000256" key="1">
    <source>
        <dbReference type="ARBA" id="ARBA00008857"/>
    </source>
</evidence>
<name>A0A1W1VLI1_9DEIO</name>
<dbReference type="AlphaFoldDB" id="A0A1W1VLI1"/>